<dbReference type="AlphaFoldDB" id="A0A0K0FT24"/>
<dbReference type="WBParaSite" id="SVE_1469700.1">
    <property type="protein sequence ID" value="SVE_1469700.1"/>
    <property type="gene ID" value="SVE_1469700"/>
</dbReference>
<sequence length="107" mass="12610">MSEKDPPLSSARTGNSSREVMPYDFIISNLKQNLSLHQSFARMRKGRKFTWTKAAFTEDIVQNNVIRKQFDHVITAQKFREYIKIIYAISQWKFDPCCSDYRALILE</sequence>
<accession>A0A0K0FT24</accession>
<evidence type="ECO:0000313" key="1">
    <source>
        <dbReference type="Proteomes" id="UP000035680"/>
    </source>
</evidence>
<proteinExistence type="predicted"/>
<keyword evidence="1" id="KW-1185">Reference proteome</keyword>
<dbReference type="Proteomes" id="UP000035680">
    <property type="component" value="Unassembled WGS sequence"/>
</dbReference>
<protein>
    <submittedName>
        <fullName evidence="2">CASPASE_P10 domain-containing protein</fullName>
    </submittedName>
</protein>
<reference evidence="2" key="2">
    <citation type="submission" date="2015-08" db="UniProtKB">
        <authorList>
            <consortium name="WormBaseParasite"/>
        </authorList>
    </citation>
    <scope>IDENTIFICATION</scope>
</reference>
<reference evidence="1" key="1">
    <citation type="submission" date="2014-07" db="EMBL/GenBank/DDBJ databases">
        <authorList>
            <person name="Martin A.A"/>
            <person name="De Silva N."/>
        </authorList>
    </citation>
    <scope>NUCLEOTIDE SEQUENCE</scope>
</reference>
<organism evidence="1 2">
    <name type="scientific">Strongyloides venezuelensis</name>
    <name type="common">Threadworm</name>
    <dbReference type="NCBI Taxonomy" id="75913"/>
    <lineage>
        <taxon>Eukaryota</taxon>
        <taxon>Metazoa</taxon>
        <taxon>Ecdysozoa</taxon>
        <taxon>Nematoda</taxon>
        <taxon>Chromadorea</taxon>
        <taxon>Rhabditida</taxon>
        <taxon>Tylenchina</taxon>
        <taxon>Panagrolaimomorpha</taxon>
        <taxon>Strongyloidoidea</taxon>
        <taxon>Strongyloididae</taxon>
        <taxon>Strongyloides</taxon>
    </lineage>
</organism>
<evidence type="ECO:0000313" key="2">
    <source>
        <dbReference type="WBParaSite" id="SVE_1469700.1"/>
    </source>
</evidence>
<name>A0A0K0FT24_STRVS</name>